<dbReference type="Proteomes" id="UP001230951">
    <property type="component" value="Unassembled WGS sequence"/>
</dbReference>
<feature type="chain" id="PRO_5043622616" description="GerMN domain-containing protein" evidence="2">
    <location>
        <begin position="24"/>
        <end position="222"/>
    </location>
</feature>
<name>A0AAW8DD78_9MICC</name>
<dbReference type="AlphaFoldDB" id="A0AAW8DD78"/>
<organism evidence="3 6">
    <name type="scientific">Arthrobacter bambusae</name>
    <dbReference type="NCBI Taxonomy" id="1338426"/>
    <lineage>
        <taxon>Bacteria</taxon>
        <taxon>Bacillati</taxon>
        <taxon>Actinomycetota</taxon>
        <taxon>Actinomycetes</taxon>
        <taxon>Micrococcales</taxon>
        <taxon>Micrococcaceae</taxon>
        <taxon>Arthrobacter</taxon>
    </lineage>
</organism>
<proteinExistence type="predicted"/>
<dbReference type="RefSeq" id="WP_059388651.1">
    <property type="nucleotide sequence ID" value="NZ_JAUSSX010000008.1"/>
</dbReference>
<dbReference type="EMBL" id="JAUSTF010000010">
    <property type="protein sequence ID" value="MDQ0182150.1"/>
    <property type="molecule type" value="Genomic_DNA"/>
</dbReference>
<dbReference type="Proteomes" id="UP001242995">
    <property type="component" value="Unassembled WGS sequence"/>
</dbReference>
<evidence type="ECO:0008006" key="7">
    <source>
        <dbReference type="Google" id="ProtNLM"/>
    </source>
</evidence>
<protein>
    <recommendedName>
        <fullName evidence="7">GerMN domain-containing protein</fullName>
    </recommendedName>
</protein>
<evidence type="ECO:0000313" key="5">
    <source>
        <dbReference type="Proteomes" id="UP001230951"/>
    </source>
</evidence>
<feature type="region of interest" description="Disordered" evidence="1">
    <location>
        <begin position="31"/>
        <end position="56"/>
    </location>
</feature>
<reference evidence="3 5" key="1">
    <citation type="submission" date="2023-07" db="EMBL/GenBank/DDBJ databases">
        <title>Sorghum-associated microbial communities from plants grown in Nebraska, USA.</title>
        <authorList>
            <person name="Schachtman D."/>
        </authorList>
    </citation>
    <scope>NUCLEOTIDE SEQUENCE</scope>
    <source>
        <strain evidence="3">DS1006</strain>
        <strain evidence="4 5">DS1016</strain>
    </source>
</reference>
<keyword evidence="2" id="KW-0732">Signal</keyword>
<keyword evidence="5" id="KW-1185">Reference proteome</keyword>
<feature type="signal peptide" evidence="2">
    <location>
        <begin position="1"/>
        <end position="23"/>
    </location>
</feature>
<comment type="caution">
    <text evidence="3">The sequence shown here is derived from an EMBL/GenBank/DDBJ whole genome shotgun (WGS) entry which is preliminary data.</text>
</comment>
<evidence type="ECO:0000256" key="1">
    <source>
        <dbReference type="SAM" id="MobiDB-lite"/>
    </source>
</evidence>
<gene>
    <name evidence="3" type="ORF">J2S90_003271</name>
    <name evidence="4" type="ORF">J2S93_003597</name>
</gene>
<sequence>MVFGIAGLAVLCGAGVWALLPQALNGGQDAAAASTTQAAPPPTPTARPTPTPRLTDYTDPTHGFEVKLLSPPTHTKVAIPLTADTTATADVFNAQYHGQSVIAVPLPCMNPAHTTEILQGFMDSTVNGQGKSTSAPPVVETRDSTTLQSFPAILGKFTYTDADGRRLNAQILTVMHGSTLIQALAISGSSPDAFLDAGQKAFMDSLHFLDRPAPSAPMCDPS</sequence>
<feature type="compositionally biased region" description="Pro residues" evidence="1">
    <location>
        <begin position="39"/>
        <end position="51"/>
    </location>
</feature>
<evidence type="ECO:0000313" key="3">
    <source>
        <dbReference type="EMBL" id="MDP9906292.1"/>
    </source>
</evidence>
<evidence type="ECO:0000313" key="4">
    <source>
        <dbReference type="EMBL" id="MDQ0182150.1"/>
    </source>
</evidence>
<evidence type="ECO:0000256" key="2">
    <source>
        <dbReference type="SAM" id="SignalP"/>
    </source>
</evidence>
<accession>A0AAW8DD78</accession>
<evidence type="ECO:0000313" key="6">
    <source>
        <dbReference type="Proteomes" id="UP001242995"/>
    </source>
</evidence>
<dbReference type="EMBL" id="JAUSRG010000010">
    <property type="protein sequence ID" value="MDP9906292.1"/>
    <property type="molecule type" value="Genomic_DNA"/>
</dbReference>